<evidence type="ECO:0000256" key="2">
    <source>
        <dbReference type="SAM" id="Phobius"/>
    </source>
</evidence>
<dbReference type="STRING" id="205917.A0A4Y9ZF89"/>
<feature type="transmembrane region" description="Helical" evidence="2">
    <location>
        <begin position="80"/>
        <end position="104"/>
    </location>
</feature>
<keyword evidence="2" id="KW-1133">Transmembrane helix</keyword>
<feature type="region of interest" description="Disordered" evidence="1">
    <location>
        <begin position="16"/>
        <end position="35"/>
    </location>
</feature>
<dbReference type="EMBL" id="SEOQ01000008">
    <property type="protein sequence ID" value="TFY72657.1"/>
    <property type="molecule type" value="Genomic_DNA"/>
</dbReference>
<name>A0A4Y9ZF89_9AGAM</name>
<comment type="caution">
    <text evidence="3">The sequence shown here is derived from an EMBL/GenBank/DDBJ whole genome shotgun (WGS) entry which is preliminary data.</text>
</comment>
<dbReference type="OrthoDB" id="2550114at2759"/>
<feature type="compositionally biased region" description="Low complexity" evidence="1">
    <location>
        <begin position="23"/>
        <end position="35"/>
    </location>
</feature>
<organism evidence="3 4">
    <name type="scientific">Dentipellis fragilis</name>
    <dbReference type="NCBI Taxonomy" id="205917"/>
    <lineage>
        <taxon>Eukaryota</taxon>
        <taxon>Fungi</taxon>
        <taxon>Dikarya</taxon>
        <taxon>Basidiomycota</taxon>
        <taxon>Agaricomycotina</taxon>
        <taxon>Agaricomycetes</taxon>
        <taxon>Russulales</taxon>
        <taxon>Hericiaceae</taxon>
        <taxon>Dentipellis</taxon>
    </lineage>
</organism>
<evidence type="ECO:0000313" key="4">
    <source>
        <dbReference type="Proteomes" id="UP000298327"/>
    </source>
</evidence>
<keyword evidence="4" id="KW-1185">Reference proteome</keyword>
<dbReference type="AlphaFoldDB" id="A0A4Y9ZF89"/>
<evidence type="ECO:0000256" key="1">
    <source>
        <dbReference type="SAM" id="MobiDB-lite"/>
    </source>
</evidence>
<proteinExistence type="predicted"/>
<feature type="transmembrane region" description="Helical" evidence="2">
    <location>
        <begin position="39"/>
        <end position="59"/>
    </location>
</feature>
<keyword evidence="2" id="KW-0812">Transmembrane</keyword>
<dbReference type="PANTHER" id="PTHR39605">
    <property type="entry name" value="MAJOR FACILITATOR SUPERFAMILY (MFS) PROFILE DOMAIN-CONTAINING PROTEIN"/>
    <property type="match status" value="1"/>
</dbReference>
<feature type="transmembrane region" description="Helical" evidence="2">
    <location>
        <begin position="116"/>
        <end position="135"/>
    </location>
</feature>
<dbReference type="PANTHER" id="PTHR39605:SF1">
    <property type="entry name" value="MAJOR FACILITATOR SUPERFAMILY (MFS) PROFILE DOMAIN-CONTAINING PROTEIN"/>
    <property type="match status" value="1"/>
</dbReference>
<gene>
    <name evidence="3" type="ORF">EVG20_g335</name>
</gene>
<accession>A0A4Y9ZF89</accession>
<evidence type="ECO:0000313" key="3">
    <source>
        <dbReference type="EMBL" id="TFY72657.1"/>
    </source>
</evidence>
<feature type="transmembrane region" description="Helical" evidence="2">
    <location>
        <begin position="142"/>
        <end position="160"/>
    </location>
</feature>
<dbReference type="Proteomes" id="UP000298327">
    <property type="component" value="Unassembled WGS sequence"/>
</dbReference>
<sequence length="207" mass="21968">MLDEMELKDLSATKATEYDADSDTTNTDSDSSNPSDNTVAIWCWVAASILSLWSALLILSPRLLLFAAEEGQTPTPLESFLALHFGILLAGTALSLVLYIPSALPVPTCAPKGPPIHPLLVPLTSVTLLSSFLSYNTSGAGGLPIAFALCTGTIGIWGLWTVTFAGTSLISKKTGADKHTSAFIFGNKSAASVQKKQWKKEQKVKGR</sequence>
<protein>
    <submittedName>
        <fullName evidence="3">Uncharacterized protein</fullName>
    </submittedName>
</protein>
<reference evidence="3 4" key="1">
    <citation type="submission" date="2019-02" db="EMBL/GenBank/DDBJ databases">
        <title>Genome sequencing of the rare red list fungi Dentipellis fragilis.</title>
        <authorList>
            <person name="Buettner E."/>
            <person name="Kellner H."/>
        </authorList>
    </citation>
    <scope>NUCLEOTIDE SEQUENCE [LARGE SCALE GENOMIC DNA]</scope>
    <source>
        <strain evidence="3 4">DSM 105465</strain>
    </source>
</reference>
<keyword evidence="2" id="KW-0472">Membrane</keyword>